<dbReference type="InterPro" id="IPR005835">
    <property type="entry name" value="NTP_transferase_dom"/>
</dbReference>
<keyword evidence="5" id="KW-0396">Initiation factor</keyword>
<evidence type="ECO:0000256" key="5">
    <source>
        <dbReference type="ARBA" id="ARBA00022540"/>
    </source>
</evidence>
<feature type="region of interest" description="Disordered" evidence="11">
    <location>
        <begin position="728"/>
        <end position="754"/>
    </location>
</feature>
<keyword evidence="14" id="KW-1185">Reference proteome</keyword>
<dbReference type="PROSITE" id="PS51363">
    <property type="entry name" value="W2"/>
    <property type="match status" value="1"/>
</dbReference>
<dbReference type="CDD" id="cd11558">
    <property type="entry name" value="W2_eIF2B_epsilon"/>
    <property type="match status" value="1"/>
</dbReference>
<protein>
    <recommendedName>
        <fullName evidence="3">Mannose-1-phosphate guanyltransferase</fullName>
    </recommendedName>
    <alternativeName>
        <fullName evidence="7">GDP-mannose pyrophosphorylase</fullName>
    </alternativeName>
    <alternativeName>
        <fullName evidence="6">GTP-mannose-1-phosphate guanylyltransferase</fullName>
    </alternativeName>
    <alternativeName>
        <fullName evidence="8">Translation initiation factor eIF2B subunit epsilon</fullName>
    </alternativeName>
    <alternativeName>
        <fullName evidence="9">eIF2B GDP-GTP exchange factor subunit epsilon</fullName>
    </alternativeName>
</protein>
<dbReference type="Pfam" id="PF00483">
    <property type="entry name" value="NTP_transferase"/>
    <property type="match status" value="1"/>
</dbReference>
<dbReference type="PANTHER" id="PTHR45887">
    <property type="entry name" value="TRANSLATION INITIATION FACTOR EIF-2B SUBUNIT EPSILON"/>
    <property type="match status" value="1"/>
</dbReference>
<reference evidence="13" key="1">
    <citation type="journal article" date="2023" name="Mol. Phylogenet. Evol.">
        <title>Genome-scale phylogeny and comparative genomics of the fungal order Sordariales.</title>
        <authorList>
            <person name="Hensen N."/>
            <person name="Bonometti L."/>
            <person name="Westerberg I."/>
            <person name="Brannstrom I.O."/>
            <person name="Guillou S."/>
            <person name="Cros-Aarteil S."/>
            <person name="Calhoun S."/>
            <person name="Haridas S."/>
            <person name="Kuo A."/>
            <person name="Mondo S."/>
            <person name="Pangilinan J."/>
            <person name="Riley R."/>
            <person name="LaButti K."/>
            <person name="Andreopoulos B."/>
            <person name="Lipzen A."/>
            <person name="Chen C."/>
            <person name="Yan M."/>
            <person name="Daum C."/>
            <person name="Ng V."/>
            <person name="Clum A."/>
            <person name="Steindorff A."/>
            <person name="Ohm R.A."/>
            <person name="Martin F."/>
            <person name="Silar P."/>
            <person name="Natvig D.O."/>
            <person name="Lalanne C."/>
            <person name="Gautier V."/>
            <person name="Ament-Velasquez S.L."/>
            <person name="Kruys A."/>
            <person name="Hutchinson M.I."/>
            <person name="Powell A.J."/>
            <person name="Barry K."/>
            <person name="Miller A.N."/>
            <person name="Grigoriev I.V."/>
            <person name="Debuchy R."/>
            <person name="Gladieux P."/>
            <person name="Hiltunen Thoren M."/>
            <person name="Johannesson H."/>
        </authorList>
    </citation>
    <scope>NUCLEOTIDE SEQUENCE</scope>
    <source>
        <strain evidence="13">CBS 123565</strain>
    </source>
</reference>
<dbReference type="GO" id="GO:0003743">
    <property type="term" value="F:translation initiation factor activity"/>
    <property type="evidence" value="ECO:0007669"/>
    <property type="project" value="TreeGrafter"/>
</dbReference>
<feature type="region of interest" description="Disordered" evidence="11">
    <location>
        <begin position="1"/>
        <end position="25"/>
    </location>
</feature>
<dbReference type="AlphaFoldDB" id="A0AAN6UP71"/>
<name>A0AAN6UP71_9PEZI</name>
<keyword evidence="13" id="KW-0808">Transferase</keyword>
<dbReference type="FunFam" id="3.90.550.10:FF:000066">
    <property type="entry name" value="Translation initiation factor eIF-2B subunit epsilon"/>
    <property type="match status" value="1"/>
</dbReference>
<dbReference type="InterPro" id="IPR029044">
    <property type="entry name" value="Nucleotide-diphossugar_trans"/>
</dbReference>
<dbReference type="CDD" id="cd04197">
    <property type="entry name" value="eIF-2B_epsilon_N"/>
    <property type="match status" value="1"/>
</dbReference>
<dbReference type="Gene3D" id="1.25.40.180">
    <property type="match status" value="1"/>
</dbReference>
<evidence type="ECO:0000313" key="14">
    <source>
        <dbReference type="Proteomes" id="UP001304895"/>
    </source>
</evidence>
<feature type="compositionally biased region" description="Acidic residues" evidence="11">
    <location>
        <begin position="729"/>
        <end position="754"/>
    </location>
</feature>
<dbReference type="GO" id="GO:0031369">
    <property type="term" value="F:translation initiation factor binding"/>
    <property type="evidence" value="ECO:0007669"/>
    <property type="project" value="InterPro"/>
</dbReference>
<dbReference type="InterPro" id="IPR051956">
    <property type="entry name" value="eIF2B_epsilon"/>
</dbReference>
<dbReference type="EMBL" id="MU853404">
    <property type="protein sequence ID" value="KAK4136185.1"/>
    <property type="molecule type" value="Genomic_DNA"/>
</dbReference>
<evidence type="ECO:0000256" key="9">
    <source>
        <dbReference type="ARBA" id="ARBA00044345"/>
    </source>
</evidence>
<dbReference type="Gene3D" id="3.90.550.10">
    <property type="entry name" value="Spore Coat Polysaccharide Biosynthesis Protein SpsA, Chain A"/>
    <property type="match status" value="1"/>
</dbReference>
<organism evidence="13 14">
    <name type="scientific">Trichocladium antarcticum</name>
    <dbReference type="NCBI Taxonomy" id="1450529"/>
    <lineage>
        <taxon>Eukaryota</taxon>
        <taxon>Fungi</taxon>
        <taxon>Dikarya</taxon>
        <taxon>Ascomycota</taxon>
        <taxon>Pezizomycotina</taxon>
        <taxon>Sordariomycetes</taxon>
        <taxon>Sordariomycetidae</taxon>
        <taxon>Sordariales</taxon>
        <taxon>Chaetomiaceae</taxon>
        <taxon>Trichocladium</taxon>
    </lineage>
</organism>
<evidence type="ECO:0000256" key="1">
    <source>
        <dbReference type="ARBA" id="ARBA00004514"/>
    </source>
</evidence>
<dbReference type="GO" id="GO:0005085">
    <property type="term" value="F:guanyl-nucleotide exchange factor activity"/>
    <property type="evidence" value="ECO:0007669"/>
    <property type="project" value="InterPro"/>
</dbReference>
<dbReference type="GO" id="GO:0016740">
    <property type="term" value="F:transferase activity"/>
    <property type="evidence" value="ECO:0007669"/>
    <property type="project" value="UniProtKB-KW"/>
</dbReference>
<dbReference type="InterPro" id="IPR044123">
    <property type="entry name" value="W2_eIF2B_epsilon"/>
</dbReference>
<comment type="similarity">
    <text evidence="2">Belongs to the eIF-2B gamma/epsilon subunits family.</text>
</comment>
<evidence type="ECO:0000256" key="4">
    <source>
        <dbReference type="ARBA" id="ARBA00022490"/>
    </source>
</evidence>
<gene>
    <name evidence="13" type="ORF">BT67DRAFT_375771</name>
</gene>
<evidence type="ECO:0000256" key="2">
    <source>
        <dbReference type="ARBA" id="ARBA00007878"/>
    </source>
</evidence>
<dbReference type="InterPro" id="IPR035543">
    <property type="entry name" value="eIF-2B_epsilon_N"/>
</dbReference>
<dbReference type="SMART" id="SM00515">
    <property type="entry name" value="eIF5C"/>
    <property type="match status" value="1"/>
</dbReference>
<comment type="caution">
    <text evidence="13">The sequence shown here is derived from an EMBL/GenBank/DDBJ whole genome shotgun (WGS) entry which is preliminary data.</text>
</comment>
<sequence length="754" mass="82542">MSKQGGKAGAAAGKAKKPAKAGADEKREDVLQAVILADSFQDRFKPFTLERPRCLLPLANVPVIEYTLEFLASNGVRDVFIYCGAHSEDIERYIHESPRWSPRSAVSPFSSLEFIRVSDANSIGDFLRDLDKRNLITADFVLVHGDLVSNIQLDSVLAKHRARREANRDACMTMVLRSVGEQPHRAATARGITPVFVVDPTTGRCLQYEETHPLQSEHYVNLDPAVFSHGQFEIRSDLVDCGLDICTPEVLALWSESFDYELPRKNFLHGVLKDWELNGKMIYAEIMDDGYGARASNLQMYDCISKDVLERWALPFVPDSNLVHGQTYRAVKGASYVEDHVVVERGSKVARSAVGRGTEVGAGSDISGSIIGRRCKIGKNVKIEDSYIWDDAVIGDGATVIHSVLADSVVVGSNCRIPAGSLISYNVEIGRGVQLQSTPTARISLLTDEKQLAKTDVALVGAGGKGALYEVVLDDEDSDDEEDESRDPAVLQSGLIYSLAGLNISTSSISTLDSDDEYDSDDDASLSGALDTRDRHFDRTRDRLSSFTSDDASKPDTFHSDAVNGLVDALRADDNEDFDSAKLEFMGLRLANNASDGAMRRAIAVAFVRRAAELLSPEHGALEPTKAAERAITAKKGAPRFIGDVAVGGEAVAQQVEFGLALQRALLGVRDLGSARAGALLAALLQQFYGLDVLDEEGIVAWWADKRAGETEEMQRLKEKCRVLVEWLENADEEESDEEEESEEEEEEDEDESD</sequence>
<evidence type="ECO:0000313" key="13">
    <source>
        <dbReference type="EMBL" id="KAK4136185.1"/>
    </source>
</evidence>
<evidence type="ECO:0000256" key="7">
    <source>
        <dbReference type="ARBA" id="ARBA00031190"/>
    </source>
</evidence>
<evidence type="ECO:0000256" key="6">
    <source>
        <dbReference type="ARBA" id="ARBA00030179"/>
    </source>
</evidence>
<dbReference type="InterPro" id="IPR003307">
    <property type="entry name" value="W2_domain"/>
</dbReference>
<evidence type="ECO:0000256" key="11">
    <source>
        <dbReference type="SAM" id="MobiDB-lite"/>
    </source>
</evidence>
<dbReference type="Proteomes" id="UP001304895">
    <property type="component" value="Unassembled WGS sequence"/>
</dbReference>
<dbReference type="InterPro" id="IPR016024">
    <property type="entry name" value="ARM-type_fold"/>
</dbReference>
<evidence type="ECO:0000256" key="10">
    <source>
        <dbReference type="ARBA" id="ARBA00046432"/>
    </source>
</evidence>
<proteinExistence type="inferred from homology"/>
<evidence type="ECO:0000259" key="12">
    <source>
        <dbReference type="PROSITE" id="PS51363"/>
    </source>
</evidence>
<comment type="subcellular location">
    <subcellularLocation>
        <location evidence="1">Cytoplasm</location>
        <location evidence="1">Cytosol</location>
    </subcellularLocation>
</comment>
<dbReference type="PANTHER" id="PTHR45887:SF1">
    <property type="entry name" value="TRANSLATION INITIATION FACTOR EIF-2B SUBUNIT EPSILON"/>
    <property type="match status" value="1"/>
</dbReference>
<keyword evidence="4" id="KW-0963">Cytoplasm</keyword>
<reference evidence="13" key="2">
    <citation type="submission" date="2023-05" db="EMBL/GenBank/DDBJ databases">
        <authorList>
            <consortium name="Lawrence Berkeley National Laboratory"/>
            <person name="Steindorff A."/>
            <person name="Hensen N."/>
            <person name="Bonometti L."/>
            <person name="Westerberg I."/>
            <person name="Brannstrom I.O."/>
            <person name="Guillou S."/>
            <person name="Cros-Aarteil S."/>
            <person name="Calhoun S."/>
            <person name="Haridas S."/>
            <person name="Kuo A."/>
            <person name="Mondo S."/>
            <person name="Pangilinan J."/>
            <person name="Riley R."/>
            <person name="Labutti K."/>
            <person name="Andreopoulos B."/>
            <person name="Lipzen A."/>
            <person name="Chen C."/>
            <person name="Yanf M."/>
            <person name="Daum C."/>
            <person name="Ng V."/>
            <person name="Clum A."/>
            <person name="Ohm R."/>
            <person name="Martin F."/>
            <person name="Silar P."/>
            <person name="Natvig D."/>
            <person name="Lalanne C."/>
            <person name="Gautier V."/>
            <person name="Ament-Velasquez S.L."/>
            <person name="Kruys A."/>
            <person name="Hutchinson M.I."/>
            <person name="Powell A.J."/>
            <person name="Barry K."/>
            <person name="Miller A.N."/>
            <person name="Grigoriev I.V."/>
            <person name="Debuchy R."/>
            <person name="Gladieux P."/>
            <person name="Thoren M.H."/>
            <person name="Johannesson H."/>
        </authorList>
    </citation>
    <scope>NUCLEOTIDE SEQUENCE</scope>
    <source>
        <strain evidence="13">CBS 123565</strain>
    </source>
</reference>
<dbReference type="InterPro" id="IPR056764">
    <property type="entry name" value="LbH_EIF2B3/5"/>
</dbReference>
<dbReference type="SUPFAM" id="SSF53448">
    <property type="entry name" value="Nucleotide-diphospho-sugar transferases"/>
    <property type="match status" value="1"/>
</dbReference>
<evidence type="ECO:0000256" key="8">
    <source>
        <dbReference type="ARBA" id="ARBA00044144"/>
    </source>
</evidence>
<evidence type="ECO:0000256" key="3">
    <source>
        <dbReference type="ARBA" id="ARBA00018601"/>
    </source>
</evidence>
<dbReference type="Pfam" id="PF02020">
    <property type="entry name" value="W2"/>
    <property type="match status" value="1"/>
</dbReference>
<dbReference type="SUPFAM" id="SSF48371">
    <property type="entry name" value="ARM repeat"/>
    <property type="match status" value="1"/>
</dbReference>
<dbReference type="CDD" id="cd05787">
    <property type="entry name" value="LbH_eIF2B_epsilon"/>
    <property type="match status" value="1"/>
</dbReference>
<feature type="domain" description="W2" evidence="12">
    <location>
        <begin position="553"/>
        <end position="738"/>
    </location>
</feature>
<accession>A0AAN6UP71</accession>
<dbReference type="Pfam" id="PF25084">
    <property type="entry name" value="LbH_EIF2B"/>
    <property type="match status" value="1"/>
</dbReference>
<keyword evidence="5" id="KW-0648">Protein biosynthesis</keyword>
<dbReference type="GO" id="GO:0005851">
    <property type="term" value="C:eukaryotic translation initiation factor 2B complex"/>
    <property type="evidence" value="ECO:0007669"/>
    <property type="project" value="TreeGrafter"/>
</dbReference>
<dbReference type="GO" id="GO:0005829">
    <property type="term" value="C:cytosol"/>
    <property type="evidence" value="ECO:0007669"/>
    <property type="project" value="UniProtKB-SubCell"/>
</dbReference>
<dbReference type="Gene3D" id="2.160.10.10">
    <property type="entry name" value="Hexapeptide repeat proteins"/>
    <property type="match status" value="2"/>
</dbReference>
<comment type="subunit">
    <text evidence="10">Component of the translation initiation factor 2B (eIF2B) complex which is a heterodecamer of two sets of five different subunits: alpha, beta, gamma, delta and epsilon. Subunits alpha, beta and delta comprise a regulatory subcomplex and subunits epsilon and gamma comprise a catalytic subcomplex. Within the complex, the hexameric regulatory complex resides at the center, with the two heterodimeric catalytic subcomplexes bound on opposite sides.</text>
</comment>